<accession>A0A6G9QRL3</accession>
<gene>
    <name evidence="3" type="ORF">HBH39_18430</name>
</gene>
<feature type="signal peptide" evidence="2">
    <location>
        <begin position="1"/>
        <end position="25"/>
    </location>
</feature>
<dbReference type="EMBL" id="CP050314">
    <property type="protein sequence ID" value="QIR16449.1"/>
    <property type="molecule type" value="Genomic_DNA"/>
</dbReference>
<evidence type="ECO:0000256" key="2">
    <source>
        <dbReference type="SAM" id="SignalP"/>
    </source>
</evidence>
<feature type="region of interest" description="Disordered" evidence="1">
    <location>
        <begin position="245"/>
        <end position="286"/>
    </location>
</feature>
<proteinExistence type="predicted"/>
<dbReference type="Gene3D" id="3.40.30.10">
    <property type="entry name" value="Glutaredoxin"/>
    <property type="match status" value="1"/>
</dbReference>
<keyword evidence="4" id="KW-1185">Reference proteome</keyword>
<evidence type="ECO:0000313" key="4">
    <source>
        <dbReference type="Proteomes" id="UP000502608"/>
    </source>
</evidence>
<sequence>MKVTLTQLAISISILLASTSISAKAIDLEEAAKTKQSESNVEKGFSSEIQRMMSELGDIEVVRMMPIKQVMLIQLKDKPPMFISSNGRFLIDGTIKDLWNLTDVKTAKQADDTWLLDLDNFGDGSLMSQFAVIPYGNPAIPKQARIFVSPTAPESQAFVKSLDVSKVNIDLVIFPHEKGAITPSMKAWCGYSTLDSIQALITGETENIDQRDCDESDLKRVMTPMLMATYLDIDKVPYFVRTDGRRSSGIPKEPMSWLENKPKDKKSTDKTKTTSINTSGNGAQSK</sequence>
<dbReference type="Proteomes" id="UP000502608">
    <property type="component" value="Plasmid pPN3F2_1"/>
</dbReference>
<feature type="compositionally biased region" description="Basic and acidic residues" evidence="1">
    <location>
        <begin position="260"/>
        <end position="272"/>
    </location>
</feature>
<name>A0A6G9QRL3_9GAMM</name>
<keyword evidence="2" id="KW-0732">Signal</keyword>
<organism evidence="3 4">
    <name type="scientific">Shewanella aestuarii</name>
    <dbReference type="NCBI Taxonomy" id="1028752"/>
    <lineage>
        <taxon>Bacteria</taxon>
        <taxon>Pseudomonadati</taxon>
        <taxon>Pseudomonadota</taxon>
        <taxon>Gammaproteobacteria</taxon>
        <taxon>Alteromonadales</taxon>
        <taxon>Shewanellaceae</taxon>
        <taxon>Shewanella</taxon>
    </lineage>
</organism>
<feature type="compositionally biased region" description="Polar residues" evidence="1">
    <location>
        <begin position="276"/>
        <end position="286"/>
    </location>
</feature>
<reference evidence="3 4" key="1">
    <citation type="submission" date="2020-03" db="EMBL/GenBank/DDBJ databases">
        <title>Complete genome sequence of Shewanella sp.</title>
        <authorList>
            <person name="Kim Y.-S."/>
            <person name="Kim S.-J."/>
            <person name="Jung H.-K."/>
            <person name="Kim K.-H."/>
        </authorList>
    </citation>
    <scope>NUCLEOTIDE SEQUENCE [LARGE SCALE GENOMIC DNA]</scope>
    <source>
        <strain evidence="3 4">PN3F2</strain>
        <plasmid evidence="3 4">pPN3F2_1</plasmid>
    </source>
</reference>
<evidence type="ECO:0000256" key="1">
    <source>
        <dbReference type="SAM" id="MobiDB-lite"/>
    </source>
</evidence>
<evidence type="ECO:0008006" key="5">
    <source>
        <dbReference type="Google" id="ProtNLM"/>
    </source>
</evidence>
<dbReference type="AlphaFoldDB" id="A0A6G9QRL3"/>
<geneLocation type="plasmid" evidence="3 4">
    <name>pPN3F2_1</name>
</geneLocation>
<evidence type="ECO:0000313" key="3">
    <source>
        <dbReference type="EMBL" id="QIR16449.1"/>
    </source>
</evidence>
<dbReference type="KEGG" id="saes:HBH39_18430"/>
<protein>
    <recommendedName>
        <fullName evidence="5">DsbC family protein</fullName>
    </recommendedName>
</protein>
<feature type="chain" id="PRO_5026142743" description="DsbC family protein" evidence="2">
    <location>
        <begin position="26"/>
        <end position="286"/>
    </location>
</feature>
<keyword evidence="3" id="KW-0614">Plasmid</keyword>
<dbReference type="RefSeq" id="WP_167680280.1">
    <property type="nucleotide sequence ID" value="NZ_CP050314.1"/>
</dbReference>